<organism evidence="5 6">
    <name type="scientific">Albidovulum litorale</name>
    <dbReference type="NCBI Taxonomy" id="2984134"/>
    <lineage>
        <taxon>Bacteria</taxon>
        <taxon>Pseudomonadati</taxon>
        <taxon>Pseudomonadota</taxon>
        <taxon>Alphaproteobacteria</taxon>
        <taxon>Rhodobacterales</taxon>
        <taxon>Paracoccaceae</taxon>
        <taxon>Albidovulum</taxon>
    </lineage>
</organism>
<accession>A0ABT2ZTW5</accession>
<dbReference type="Gene3D" id="3.90.550.10">
    <property type="entry name" value="Spore Coat Polysaccharide Biosynthesis Protein SpsA, Chain A"/>
    <property type="match status" value="1"/>
</dbReference>
<dbReference type="EC" id="2.4.-.-" evidence="5"/>
<keyword evidence="2 5" id="KW-0328">Glycosyltransferase</keyword>
<reference evidence="5 6" key="1">
    <citation type="submission" date="2022-10" db="EMBL/GenBank/DDBJ databases">
        <title>Defluviimonas sp. nov., isolated from ocean surface sediments.</title>
        <authorList>
            <person name="He W."/>
            <person name="Wang L."/>
            <person name="Zhang D.-F."/>
        </authorList>
    </citation>
    <scope>NUCLEOTIDE SEQUENCE [LARGE SCALE GENOMIC DNA]</scope>
    <source>
        <strain evidence="5 6">WL0050</strain>
    </source>
</reference>
<dbReference type="RefSeq" id="WP_263741884.1">
    <property type="nucleotide sequence ID" value="NZ_JAOWKZ010000007.1"/>
</dbReference>
<sequence length="356" mass="39690">MNTRMKAMQSPKITISACPEQEMANHGPVPSRLVAVVVTHNRSTQLEKTLETLLAAAPEELHAIIVVDNMSSDGTDAVLNRYQTSVPDRLTILRSKVNLGGAGGFALGLQNAVALFDPDWVVVMDDDARPMPGALNNFHCLDRSHWDAIAAAVYFPSGELCEMNRPSRNPFANLGRFARLVRYVAAGRGRDGFHIPRAAYLDDRPVSIDAASFVGLFLSRRAIQLVGYPDARLFLYGDDVLYTLSLVAAGGRICFDPRVRFEHEFTTIDAAKNRFTPLWKSYYHHRNLLIVYRQAAGVVFWPALLLILPKWFLKVRHHAGERTAFLRLLRRAVTDGLIGRLDVTLTEIKAVAISDR</sequence>
<dbReference type="PANTHER" id="PTHR43179">
    <property type="entry name" value="RHAMNOSYLTRANSFERASE WBBL"/>
    <property type="match status" value="1"/>
</dbReference>
<dbReference type="InterPro" id="IPR001173">
    <property type="entry name" value="Glyco_trans_2-like"/>
</dbReference>
<proteinExistence type="inferred from homology"/>
<comment type="caution">
    <text evidence="5">The sequence shown here is derived from an EMBL/GenBank/DDBJ whole genome shotgun (WGS) entry which is preliminary data.</text>
</comment>
<evidence type="ECO:0000313" key="5">
    <source>
        <dbReference type="EMBL" id="MCV2874603.1"/>
    </source>
</evidence>
<evidence type="ECO:0000256" key="1">
    <source>
        <dbReference type="ARBA" id="ARBA00006739"/>
    </source>
</evidence>
<evidence type="ECO:0000259" key="4">
    <source>
        <dbReference type="Pfam" id="PF00535"/>
    </source>
</evidence>
<dbReference type="SUPFAM" id="SSF53448">
    <property type="entry name" value="Nucleotide-diphospho-sugar transferases"/>
    <property type="match status" value="1"/>
</dbReference>
<gene>
    <name evidence="5" type="ORF">OEZ71_20075</name>
</gene>
<dbReference type="PANTHER" id="PTHR43179:SF12">
    <property type="entry name" value="GALACTOFURANOSYLTRANSFERASE GLFT2"/>
    <property type="match status" value="1"/>
</dbReference>
<evidence type="ECO:0000256" key="2">
    <source>
        <dbReference type="ARBA" id="ARBA00022676"/>
    </source>
</evidence>
<dbReference type="Proteomes" id="UP001652564">
    <property type="component" value="Unassembled WGS sequence"/>
</dbReference>
<dbReference type="EMBL" id="JAOWKZ010000007">
    <property type="protein sequence ID" value="MCV2874603.1"/>
    <property type="molecule type" value="Genomic_DNA"/>
</dbReference>
<keyword evidence="6" id="KW-1185">Reference proteome</keyword>
<feature type="domain" description="Glycosyltransferase 2-like" evidence="4">
    <location>
        <begin position="36"/>
        <end position="138"/>
    </location>
</feature>
<comment type="similarity">
    <text evidence="1">Belongs to the glycosyltransferase 2 family.</text>
</comment>
<dbReference type="GO" id="GO:0016757">
    <property type="term" value="F:glycosyltransferase activity"/>
    <property type="evidence" value="ECO:0007669"/>
    <property type="project" value="UniProtKB-KW"/>
</dbReference>
<evidence type="ECO:0000313" key="6">
    <source>
        <dbReference type="Proteomes" id="UP001652564"/>
    </source>
</evidence>
<evidence type="ECO:0000256" key="3">
    <source>
        <dbReference type="ARBA" id="ARBA00022679"/>
    </source>
</evidence>
<name>A0ABT2ZTW5_9RHOB</name>
<dbReference type="InterPro" id="IPR029044">
    <property type="entry name" value="Nucleotide-diphossugar_trans"/>
</dbReference>
<keyword evidence="3 5" id="KW-0808">Transferase</keyword>
<dbReference type="Pfam" id="PF00535">
    <property type="entry name" value="Glycos_transf_2"/>
    <property type="match status" value="1"/>
</dbReference>
<protein>
    <submittedName>
        <fullName evidence="5">Glycosyltransferase</fullName>
        <ecNumber evidence="5">2.4.-.-</ecNumber>
    </submittedName>
</protein>